<evidence type="ECO:0000313" key="11">
    <source>
        <dbReference type="Proteomes" id="UP000002415"/>
    </source>
</evidence>
<evidence type="ECO:0000256" key="1">
    <source>
        <dbReference type="ARBA" id="ARBA00001946"/>
    </source>
</evidence>
<name>A7HMW0_FERNB</name>
<dbReference type="GO" id="GO:0016787">
    <property type="term" value="F:hydrolase activity"/>
    <property type="evidence" value="ECO:0007669"/>
    <property type="project" value="UniProtKB-KW"/>
</dbReference>
<keyword evidence="3 9" id="KW-0540">Nuclease</keyword>
<evidence type="ECO:0000256" key="5">
    <source>
        <dbReference type="ARBA" id="ARBA00022759"/>
    </source>
</evidence>
<evidence type="ECO:0000256" key="6">
    <source>
        <dbReference type="ARBA" id="ARBA00022801"/>
    </source>
</evidence>
<keyword evidence="5 9" id="KW-0255">Endonuclease</keyword>
<dbReference type="AlphaFoldDB" id="A7HMW0"/>
<comment type="similarity">
    <text evidence="2 9">Belongs to the CRISPR-associated endoribonuclease Cas2 protein family.</text>
</comment>
<reference evidence="10 11" key="2">
    <citation type="journal article" date="2009" name="Proc. Natl. Acad. Sci. U.S.A.">
        <title>On the chimeric nature, thermophilic origin, and phylogenetic placement of the Thermotogales.</title>
        <authorList>
            <person name="Zhaxybayeva O."/>
            <person name="Swithers K.S."/>
            <person name="Lapierre P."/>
            <person name="Fournier G.P."/>
            <person name="Bickhart D.M."/>
            <person name="DeBoy R.T."/>
            <person name="Nelson K.E."/>
            <person name="Nesbo C.L."/>
            <person name="Doolittle W.F."/>
            <person name="Gogarten J.P."/>
            <person name="Noll K.M."/>
        </authorList>
    </citation>
    <scope>NUCLEOTIDE SEQUENCE [LARGE SCALE GENOMIC DNA]</scope>
    <source>
        <strain evidence="11">ATCC 35602 / DSM 5306 / Rt17-B1</strain>
    </source>
</reference>
<evidence type="ECO:0000256" key="2">
    <source>
        <dbReference type="ARBA" id="ARBA00009959"/>
    </source>
</evidence>
<accession>A7HMW0</accession>
<evidence type="ECO:0000313" key="10">
    <source>
        <dbReference type="EMBL" id="ABS61243.1"/>
    </source>
</evidence>
<evidence type="ECO:0000256" key="9">
    <source>
        <dbReference type="HAMAP-Rule" id="MF_01471"/>
    </source>
</evidence>
<keyword evidence="8 9" id="KW-0051">Antiviral defense</keyword>
<dbReference type="SUPFAM" id="SSF143430">
    <property type="entry name" value="TTP0101/SSO1404-like"/>
    <property type="match status" value="1"/>
</dbReference>
<dbReference type="STRING" id="381764.Fnod_1397"/>
<keyword evidence="7 9" id="KW-0460">Magnesium</keyword>
<reference evidence="10 11" key="1">
    <citation type="submission" date="2007-07" db="EMBL/GenBank/DDBJ databases">
        <title>Complete sequence of Fervidobacterium nodosum Rt17-B1.</title>
        <authorList>
            <consortium name="US DOE Joint Genome Institute"/>
            <person name="Copeland A."/>
            <person name="Lucas S."/>
            <person name="Lapidus A."/>
            <person name="Barry K."/>
            <person name="Glavina del Rio T."/>
            <person name="Dalin E."/>
            <person name="Tice H."/>
            <person name="Pitluck S."/>
            <person name="Saunders E."/>
            <person name="Brettin T."/>
            <person name="Bruce D."/>
            <person name="Detter J.C."/>
            <person name="Han C."/>
            <person name="Schmutz J."/>
            <person name="Larimer F."/>
            <person name="Land M."/>
            <person name="Hauser L."/>
            <person name="Kyrpides N."/>
            <person name="Mikhailova N."/>
            <person name="Nelson K."/>
            <person name="Gogarten J.P."/>
            <person name="Noll K."/>
            <person name="Richardson P."/>
        </authorList>
    </citation>
    <scope>NUCLEOTIDE SEQUENCE [LARGE SCALE GENOMIC DNA]</scope>
    <source>
        <strain evidence="11">ATCC 35602 / DSM 5306 / Rt17-B1</strain>
    </source>
</reference>
<dbReference type="EMBL" id="CP000771">
    <property type="protein sequence ID" value="ABS61243.1"/>
    <property type="molecule type" value="Genomic_DNA"/>
</dbReference>
<dbReference type="GO" id="GO:0043571">
    <property type="term" value="P:maintenance of CRISPR repeat elements"/>
    <property type="evidence" value="ECO:0007669"/>
    <property type="project" value="UniProtKB-UniRule"/>
</dbReference>
<dbReference type="PANTHER" id="PTHR34405">
    <property type="entry name" value="CRISPR-ASSOCIATED ENDORIBONUCLEASE CAS2"/>
    <property type="match status" value="1"/>
</dbReference>
<evidence type="ECO:0000256" key="3">
    <source>
        <dbReference type="ARBA" id="ARBA00022722"/>
    </source>
</evidence>
<evidence type="ECO:0000256" key="8">
    <source>
        <dbReference type="ARBA" id="ARBA00023118"/>
    </source>
</evidence>
<feature type="binding site" evidence="9">
    <location>
        <position position="8"/>
    </location>
    <ligand>
        <name>Mg(2+)</name>
        <dbReference type="ChEBI" id="CHEBI:18420"/>
        <note>catalytic</note>
    </ligand>
</feature>
<evidence type="ECO:0000256" key="7">
    <source>
        <dbReference type="ARBA" id="ARBA00022842"/>
    </source>
</evidence>
<dbReference type="GO" id="GO:0004521">
    <property type="term" value="F:RNA endonuclease activity"/>
    <property type="evidence" value="ECO:0007669"/>
    <property type="project" value="InterPro"/>
</dbReference>
<dbReference type="eggNOG" id="COG1343">
    <property type="taxonomic scope" value="Bacteria"/>
</dbReference>
<protein>
    <recommendedName>
        <fullName evidence="9">CRISPR-associated endoribonuclease Cas2</fullName>
        <ecNumber evidence="9">3.1.-.-</ecNumber>
    </recommendedName>
</protein>
<evidence type="ECO:0000256" key="4">
    <source>
        <dbReference type="ARBA" id="ARBA00022723"/>
    </source>
</evidence>
<dbReference type="KEGG" id="fno:Fnod_1397"/>
<dbReference type="Gene3D" id="3.30.70.240">
    <property type="match status" value="1"/>
</dbReference>
<dbReference type="OrthoDB" id="279819at2"/>
<dbReference type="HOGENOM" id="CLU_161124_0_1_0"/>
<dbReference type="CDD" id="cd09725">
    <property type="entry name" value="Cas2_I_II_III"/>
    <property type="match status" value="1"/>
</dbReference>
<dbReference type="EC" id="3.1.-.-" evidence="9"/>
<dbReference type="InterPro" id="IPR019199">
    <property type="entry name" value="Virulence_VapD/CRISPR_Cas2"/>
</dbReference>
<dbReference type="NCBIfam" id="TIGR01573">
    <property type="entry name" value="cas2"/>
    <property type="match status" value="1"/>
</dbReference>
<comment type="cofactor">
    <cofactor evidence="1 9">
        <name>Mg(2+)</name>
        <dbReference type="ChEBI" id="CHEBI:18420"/>
    </cofactor>
</comment>
<organism evidence="10 11">
    <name type="scientific">Fervidobacterium nodosum (strain ATCC 35602 / DSM 5306 / Rt17-B1)</name>
    <dbReference type="NCBI Taxonomy" id="381764"/>
    <lineage>
        <taxon>Bacteria</taxon>
        <taxon>Thermotogati</taxon>
        <taxon>Thermotogota</taxon>
        <taxon>Thermotogae</taxon>
        <taxon>Thermotogales</taxon>
        <taxon>Fervidobacteriaceae</taxon>
        <taxon>Fervidobacterium</taxon>
    </lineage>
</organism>
<proteinExistence type="inferred from homology"/>
<dbReference type="Proteomes" id="UP000002415">
    <property type="component" value="Chromosome"/>
</dbReference>
<dbReference type="GO" id="GO:0051607">
    <property type="term" value="P:defense response to virus"/>
    <property type="evidence" value="ECO:0007669"/>
    <property type="project" value="UniProtKB-UniRule"/>
</dbReference>
<sequence length="87" mass="10389">MYFIVVYDVEVRRCRKVLKICRKYLHQVLRSAFEGYLTQEQYSMLKSELRKVIDEEYDSIYFYIIKTGSAPHKLIIGEAQGEKSMIE</sequence>
<gene>
    <name evidence="9" type="primary">cas2</name>
    <name evidence="10" type="ordered locus">Fnod_1397</name>
</gene>
<dbReference type="InterPro" id="IPR021127">
    <property type="entry name" value="CRISPR_associated_Cas2"/>
</dbReference>
<comment type="function">
    <text evidence="9">CRISPR (clustered regularly interspaced short palindromic repeat), is an adaptive immune system that provides protection against mobile genetic elements (viruses, transposable elements and conjugative plasmids). CRISPR clusters contain sequences complementary to antecedent mobile elements and target invading nucleic acids. CRISPR clusters are transcribed and processed into CRISPR RNA (crRNA). Functions as a ssRNA-specific endoribonuclease. Involved in the integration of spacer DNA into the CRISPR cassette.</text>
</comment>
<dbReference type="HAMAP" id="MF_01471">
    <property type="entry name" value="Cas2"/>
    <property type="match status" value="1"/>
</dbReference>
<dbReference type="Pfam" id="PF09827">
    <property type="entry name" value="CRISPR_Cas2"/>
    <property type="match status" value="1"/>
</dbReference>
<keyword evidence="6 9" id="KW-0378">Hydrolase</keyword>
<keyword evidence="4 9" id="KW-0479">Metal-binding</keyword>
<keyword evidence="11" id="KW-1185">Reference proteome</keyword>
<dbReference type="GO" id="GO:0046872">
    <property type="term" value="F:metal ion binding"/>
    <property type="evidence" value="ECO:0007669"/>
    <property type="project" value="UniProtKB-UniRule"/>
</dbReference>
<comment type="subunit">
    <text evidence="9">Homodimer, forms a heterotetramer with a Cas1 homodimer.</text>
</comment>